<keyword evidence="6" id="KW-0028">Amino-acid biosynthesis</keyword>
<evidence type="ECO:0000256" key="7">
    <source>
        <dbReference type="ARBA" id="ARBA00022697"/>
    </source>
</evidence>
<dbReference type="NCBIfam" id="NF006050">
    <property type="entry name" value="PRK08197.1"/>
    <property type="match status" value="1"/>
</dbReference>
<keyword evidence="9 14" id="KW-0456">Lyase</keyword>
<dbReference type="OrthoDB" id="9778118at2"/>
<dbReference type="GO" id="GO:0004794">
    <property type="term" value="F:threonine deaminase activity"/>
    <property type="evidence" value="ECO:0007669"/>
    <property type="project" value="TreeGrafter"/>
</dbReference>
<evidence type="ECO:0000256" key="6">
    <source>
        <dbReference type="ARBA" id="ARBA00022605"/>
    </source>
</evidence>
<dbReference type="Gene3D" id="3.40.50.1100">
    <property type="match status" value="2"/>
</dbReference>
<evidence type="ECO:0000313" key="14">
    <source>
        <dbReference type="EMBL" id="ABJ81552.1"/>
    </source>
</evidence>
<dbReference type="InterPro" id="IPR036052">
    <property type="entry name" value="TrpB-like_PALP_sf"/>
</dbReference>
<comment type="pathway">
    <text evidence="2">Amino-acid biosynthesis; L-threonine biosynthesis; L-threonine from L-aspartate: step 5/5.</text>
</comment>
<evidence type="ECO:0000256" key="12">
    <source>
        <dbReference type="PIRSR" id="PIRSR604450-51"/>
    </source>
</evidence>
<dbReference type="InParanoid" id="Q02BL4"/>
<dbReference type="STRING" id="234267.Acid_0546"/>
<dbReference type="InterPro" id="IPR050147">
    <property type="entry name" value="Ser/Thr_Dehydratase"/>
</dbReference>
<gene>
    <name evidence="14" type="ordered locus">Acid_0546</name>
</gene>
<keyword evidence="8 12" id="KW-0663">Pyridoxal phosphate</keyword>
<dbReference type="PANTHER" id="PTHR48078:SF6">
    <property type="entry name" value="L-THREONINE DEHYDRATASE CATABOLIC TDCB"/>
    <property type="match status" value="1"/>
</dbReference>
<accession>Q02BL4</accession>
<dbReference type="PANTHER" id="PTHR48078">
    <property type="entry name" value="THREONINE DEHYDRATASE, MITOCHONDRIAL-RELATED"/>
    <property type="match status" value="1"/>
</dbReference>
<dbReference type="UniPathway" id="UPA00050">
    <property type="reaction ID" value="UER00065"/>
</dbReference>
<dbReference type="KEGG" id="sus:Acid_0546"/>
<dbReference type="Pfam" id="PF00291">
    <property type="entry name" value="PALP"/>
    <property type="match status" value="1"/>
</dbReference>
<evidence type="ECO:0000256" key="4">
    <source>
        <dbReference type="ARBA" id="ARBA00013028"/>
    </source>
</evidence>
<dbReference type="AlphaFoldDB" id="Q02BL4"/>
<name>Q02BL4_SOLUE</name>
<dbReference type="GO" id="GO:0003941">
    <property type="term" value="F:L-serine ammonia-lyase activity"/>
    <property type="evidence" value="ECO:0007669"/>
    <property type="project" value="TreeGrafter"/>
</dbReference>
<comment type="cofactor">
    <cofactor evidence="1 12">
        <name>pyridoxal 5'-phosphate</name>
        <dbReference type="ChEBI" id="CHEBI:597326"/>
    </cofactor>
</comment>
<dbReference type="FunFam" id="3.40.50.1100:FF:000055">
    <property type="entry name" value="Threonine synthase"/>
    <property type="match status" value="1"/>
</dbReference>
<evidence type="ECO:0000259" key="13">
    <source>
        <dbReference type="Pfam" id="PF00291"/>
    </source>
</evidence>
<dbReference type="HOGENOM" id="CLU_028142_4_1_0"/>
<feature type="modified residue" description="N6-(pyridoxal phosphate)lysine" evidence="12">
    <location>
        <position position="109"/>
    </location>
</feature>
<sequence length="407" mass="43587">MPKATHLECSLCATKFDAGAAANLCACGGPLLVRYDLATIRHRWLRREVSNGPATMWRYAPVLPPSDASVVTLGEGWTPLVRTKRLGARIGADSLWVKDEGLNPTASFKARGLSCAVSMCVELGIKKVAIPSAGNAASAMAAYAAAAGIEAHIFMPRDVPQANYLECKAYGAHVTLIDGLISDCGRMVAEQGPKEGWFDVSTLKEPYRIEGKKTMGYEVAEQMGWELPEAIFYPTGGGVGMIGMWKAFDEMERLGWIGGRRPKMIAVQAEGCQPVVRAFEAGEQRSKFFEGAHTVASGLRVPKPLGDFLVLNAVRESGGTAIAVCDEDMLTAGVHLASDEGIYAAPEGAACVCAAQRLLKSGFLKSTDRMVIYNTGSGLKYPEAYSTRFPRTAASEQDKLGGLITPR</sequence>
<comment type="catalytic activity">
    <reaction evidence="10">
        <text>O-phospho-L-homoserine + H2O = L-threonine + phosphate</text>
        <dbReference type="Rhea" id="RHEA:10840"/>
        <dbReference type="ChEBI" id="CHEBI:15377"/>
        <dbReference type="ChEBI" id="CHEBI:43474"/>
        <dbReference type="ChEBI" id="CHEBI:57590"/>
        <dbReference type="ChEBI" id="CHEBI:57926"/>
        <dbReference type="EC" id="4.2.3.1"/>
    </reaction>
</comment>
<reference evidence="14" key="1">
    <citation type="submission" date="2006-10" db="EMBL/GenBank/DDBJ databases">
        <title>Complete sequence of Solibacter usitatus Ellin6076.</title>
        <authorList>
            <consortium name="US DOE Joint Genome Institute"/>
            <person name="Copeland A."/>
            <person name="Lucas S."/>
            <person name="Lapidus A."/>
            <person name="Barry K."/>
            <person name="Detter J.C."/>
            <person name="Glavina del Rio T."/>
            <person name="Hammon N."/>
            <person name="Israni S."/>
            <person name="Dalin E."/>
            <person name="Tice H."/>
            <person name="Pitluck S."/>
            <person name="Thompson L.S."/>
            <person name="Brettin T."/>
            <person name="Bruce D."/>
            <person name="Han C."/>
            <person name="Tapia R."/>
            <person name="Gilna P."/>
            <person name="Schmutz J."/>
            <person name="Larimer F."/>
            <person name="Land M."/>
            <person name="Hauser L."/>
            <person name="Kyrpides N."/>
            <person name="Mikhailova N."/>
            <person name="Janssen P.H."/>
            <person name="Kuske C.R."/>
            <person name="Richardson P."/>
        </authorList>
    </citation>
    <scope>NUCLEOTIDE SEQUENCE</scope>
    <source>
        <strain evidence="14">Ellin6076</strain>
    </source>
</reference>
<dbReference type="NCBIfam" id="TIGR00260">
    <property type="entry name" value="thrC"/>
    <property type="match status" value="1"/>
</dbReference>
<dbReference type="EC" id="4.2.3.1" evidence="4 11"/>
<keyword evidence="7" id="KW-0791">Threonine biosynthesis</keyword>
<feature type="domain" description="Tryptophan synthase beta chain-like PALP" evidence="13">
    <location>
        <begin position="71"/>
        <end position="376"/>
    </location>
</feature>
<dbReference type="EMBL" id="CP000473">
    <property type="protein sequence ID" value="ABJ81552.1"/>
    <property type="molecule type" value="Genomic_DNA"/>
</dbReference>
<dbReference type="GO" id="GO:0006567">
    <property type="term" value="P:L-threonine catabolic process"/>
    <property type="evidence" value="ECO:0007669"/>
    <property type="project" value="TreeGrafter"/>
</dbReference>
<organism evidence="14">
    <name type="scientific">Solibacter usitatus (strain Ellin6076)</name>
    <dbReference type="NCBI Taxonomy" id="234267"/>
    <lineage>
        <taxon>Bacteria</taxon>
        <taxon>Pseudomonadati</taxon>
        <taxon>Acidobacteriota</taxon>
        <taxon>Terriglobia</taxon>
        <taxon>Bryobacterales</taxon>
        <taxon>Solibacteraceae</taxon>
        <taxon>Candidatus Solibacter</taxon>
    </lineage>
</organism>
<evidence type="ECO:0000256" key="9">
    <source>
        <dbReference type="ARBA" id="ARBA00023239"/>
    </source>
</evidence>
<dbReference type="InterPro" id="IPR001926">
    <property type="entry name" value="TrpB-like_PALP"/>
</dbReference>
<dbReference type="InterPro" id="IPR000634">
    <property type="entry name" value="Ser/Thr_deHydtase_PyrdxlP-BS"/>
</dbReference>
<dbReference type="PROSITE" id="PS00165">
    <property type="entry name" value="DEHYDRATASE_SER_THR"/>
    <property type="match status" value="1"/>
</dbReference>
<dbReference type="CDD" id="cd01563">
    <property type="entry name" value="Thr-synth_1"/>
    <property type="match status" value="1"/>
</dbReference>
<evidence type="ECO:0000256" key="2">
    <source>
        <dbReference type="ARBA" id="ARBA00004979"/>
    </source>
</evidence>
<evidence type="ECO:0000256" key="10">
    <source>
        <dbReference type="ARBA" id="ARBA00049144"/>
    </source>
</evidence>
<dbReference type="GO" id="GO:0004795">
    <property type="term" value="F:threonine synthase activity"/>
    <property type="evidence" value="ECO:0007669"/>
    <property type="project" value="UniProtKB-UniRule"/>
</dbReference>
<protein>
    <recommendedName>
        <fullName evidence="5 11">Threonine synthase</fullName>
        <ecNumber evidence="4 11">4.2.3.1</ecNumber>
    </recommendedName>
</protein>
<comment type="similarity">
    <text evidence="3">Belongs to the threonine synthase family.</text>
</comment>
<evidence type="ECO:0000256" key="5">
    <source>
        <dbReference type="ARBA" id="ARBA00018679"/>
    </source>
</evidence>
<dbReference type="GO" id="GO:0009088">
    <property type="term" value="P:threonine biosynthetic process"/>
    <property type="evidence" value="ECO:0007669"/>
    <property type="project" value="UniProtKB-UniRule"/>
</dbReference>
<proteinExistence type="inferred from homology"/>
<evidence type="ECO:0000256" key="3">
    <source>
        <dbReference type="ARBA" id="ARBA00005517"/>
    </source>
</evidence>
<dbReference type="SUPFAM" id="SSF53686">
    <property type="entry name" value="Tryptophan synthase beta subunit-like PLP-dependent enzymes"/>
    <property type="match status" value="1"/>
</dbReference>
<dbReference type="GO" id="GO:0009097">
    <property type="term" value="P:isoleucine biosynthetic process"/>
    <property type="evidence" value="ECO:0007669"/>
    <property type="project" value="TreeGrafter"/>
</dbReference>
<evidence type="ECO:0000256" key="1">
    <source>
        <dbReference type="ARBA" id="ARBA00001933"/>
    </source>
</evidence>
<evidence type="ECO:0000256" key="11">
    <source>
        <dbReference type="NCBIfam" id="TIGR00260"/>
    </source>
</evidence>
<dbReference type="InterPro" id="IPR004450">
    <property type="entry name" value="Thr_synthase-like"/>
</dbReference>
<evidence type="ECO:0000256" key="8">
    <source>
        <dbReference type="ARBA" id="ARBA00022898"/>
    </source>
</evidence>
<dbReference type="GO" id="GO:0030170">
    <property type="term" value="F:pyridoxal phosphate binding"/>
    <property type="evidence" value="ECO:0007669"/>
    <property type="project" value="InterPro"/>
</dbReference>
<dbReference type="GO" id="GO:0006565">
    <property type="term" value="P:L-serine catabolic process"/>
    <property type="evidence" value="ECO:0007669"/>
    <property type="project" value="TreeGrafter"/>
</dbReference>
<dbReference type="eggNOG" id="COG0498">
    <property type="taxonomic scope" value="Bacteria"/>
</dbReference>